<name>A0A8J5CGI3_CHIOP</name>
<feature type="region of interest" description="Disordered" evidence="1">
    <location>
        <begin position="1"/>
        <end position="78"/>
    </location>
</feature>
<sequence>MPRISRCRKAPRVAGHDNLKIKSHVTRNEDETAAGYESQTHSALESSSTAGSGSQSKEEAGSEAPLPLTTGKGKRHGDLLSHRFSQSEKNSELTISNGSSSCHDSAVSSCDGISSCSSPSLEAFSLESGCVDFSDSSSCASPGQLGRKNSRRRRQRKYKKLMLRIKREMANPNVQGTNGGTSSEEAAAEVSEVVAQCTATPAVTKVDGGETVTIINDNLQDLNCQENLPLVDCITSPDEINDILIYELETFKEETDASACDSPSRVTGPTSDEQEDGNDIHGGLQEEEVMDPSVKLELVDVLKAEQEDEGDIAIYEVKSNALVESEEYDENEMQSGDGSLVIDETDEEECPVIKDVTEQQVETVSPDAAGKTVQGYVDKIEI</sequence>
<feature type="compositionally biased region" description="Basic and acidic residues" evidence="1">
    <location>
        <begin position="14"/>
        <end position="30"/>
    </location>
</feature>
<keyword evidence="3" id="KW-1185">Reference proteome</keyword>
<comment type="caution">
    <text evidence="2">The sequence shown here is derived from an EMBL/GenBank/DDBJ whole genome shotgun (WGS) entry which is preliminary data.</text>
</comment>
<feature type="region of interest" description="Disordered" evidence="1">
    <location>
        <begin position="134"/>
        <end position="156"/>
    </location>
</feature>
<dbReference type="EMBL" id="JACEEZ010024480">
    <property type="protein sequence ID" value="KAG0710149.1"/>
    <property type="molecule type" value="Genomic_DNA"/>
</dbReference>
<evidence type="ECO:0000313" key="3">
    <source>
        <dbReference type="Proteomes" id="UP000770661"/>
    </source>
</evidence>
<evidence type="ECO:0000256" key="1">
    <source>
        <dbReference type="SAM" id="MobiDB-lite"/>
    </source>
</evidence>
<evidence type="ECO:0000313" key="2">
    <source>
        <dbReference type="EMBL" id="KAG0710149.1"/>
    </source>
</evidence>
<organism evidence="2 3">
    <name type="scientific">Chionoecetes opilio</name>
    <name type="common">Atlantic snow crab</name>
    <name type="synonym">Cancer opilio</name>
    <dbReference type="NCBI Taxonomy" id="41210"/>
    <lineage>
        <taxon>Eukaryota</taxon>
        <taxon>Metazoa</taxon>
        <taxon>Ecdysozoa</taxon>
        <taxon>Arthropoda</taxon>
        <taxon>Crustacea</taxon>
        <taxon>Multicrustacea</taxon>
        <taxon>Malacostraca</taxon>
        <taxon>Eumalacostraca</taxon>
        <taxon>Eucarida</taxon>
        <taxon>Decapoda</taxon>
        <taxon>Pleocyemata</taxon>
        <taxon>Brachyura</taxon>
        <taxon>Eubrachyura</taxon>
        <taxon>Majoidea</taxon>
        <taxon>Majidae</taxon>
        <taxon>Chionoecetes</taxon>
    </lineage>
</organism>
<reference evidence="2" key="1">
    <citation type="submission" date="2020-07" db="EMBL/GenBank/DDBJ databases">
        <title>The High-quality genome of the commercially important snow crab, Chionoecetes opilio.</title>
        <authorList>
            <person name="Jeong J.-H."/>
            <person name="Ryu S."/>
        </authorList>
    </citation>
    <scope>NUCLEOTIDE SEQUENCE</scope>
    <source>
        <strain evidence="2">MADBK_172401_WGS</strain>
        <tissue evidence="2">Digestive gland</tissue>
    </source>
</reference>
<dbReference type="AlphaFoldDB" id="A0A8J5CGI3"/>
<gene>
    <name evidence="2" type="ORF">GWK47_023391</name>
</gene>
<feature type="compositionally biased region" description="Low complexity" evidence="1">
    <location>
        <begin position="42"/>
        <end position="55"/>
    </location>
</feature>
<feature type="compositionally biased region" description="Basic residues" evidence="1">
    <location>
        <begin position="1"/>
        <end position="11"/>
    </location>
</feature>
<dbReference type="Proteomes" id="UP000770661">
    <property type="component" value="Unassembled WGS sequence"/>
</dbReference>
<feature type="region of interest" description="Disordered" evidence="1">
    <location>
        <begin position="255"/>
        <end position="278"/>
    </location>
</feature>
<accession>A0A8J5CGI3</accession>
<proteinExistence type="predicted"/>
<protein>
    <submittedName>
        <fullName evidence="2">Uncharacterized protein</fullName>
    </submittedName>
</protein>